<dbReference type="Pfam" id="PF04664">
    <property type="entry name" value="OGFr_N"/>
    <property type="match status" value="1"/>
</dbReference>
<evidence type="ECO:0000259" key="3">
    <source>
        <dbReference type="Pfam" id="PF04664"/>
    </source>
</evidence>
<dbReference type="PANTHER" id="PTHR14015">
    <property type="entry name" value="OPIOID GROWTH FACTOR RECEPTOR OGFR ZETA-TYPE OPIOID RECEPTOR"/>
    <property type="match status" value="1"/>
</dbReference>
<feature type="compositionally biased region" description="Basic residues" evidence="2">
    <location>
        <begin position="1"/>
        <end position="10"/>
    </location>
</feature>
<dbReference type="PANTHER" id="PTHR14015:SF2">
    <property type="entry name" value="OPIOID GROWTH FACTOR RECEPTOR (OGFR) CONSERVED DOMAIN-CONTAINING PROTEIN"/>
    <property type="match status" value="1"/>
</dbReference>
<evidence type="ECO:0000313" key="4">
    <source>
        <dbReference type="EMBL" id="POY73933.1"/>
    </source>
</evidence>
<protein>
    <recommendedName>
        <fullName evidence="3">Opioid growth factor receptor (OGFr) conserved domain-containing protein</fullName>
    </recommendedName>
</protein>
<reference evidence="4 5" key="1">
    <citation type="journal article" date="2018" name="Front. Microbiol.">
        <title>Prospects for Fungal Bioremediation of Acidic Radioactive Waste Sites: Characterization and Genome Sequence of Rhodotorula taiwanensis MD1149.</title>
        <authorList>
            <person name="Tkavc R."/>
            <person name="Matrosova V.Y."/>
            <person name="Grichenko O.E."/>
            <person name="Gostincar C."/>
            <person name="Volpe R.P."/>
            <person name="Klimenkova P."/>
            <person name="Gaidamakova E.K."/>
            <person name="Zhou C.E."/>
            <person name="Stewart B.J."/>
            <person name="Lyman M.G."/>
            <person name="Malfatti S.A."/>
            <person name="Rubinfeld B."/>
            <person name="Courtot M."/>
            <person name="Singh J."/>
            <person name="Dalgard C.L."/>
            <person name="Hamilton T."/>
            <person name="Frey K.G."/>
            <person name="Gunde-Cimerman N."/>
            <person name="Dugan L."/>
            <person name="Daly M.J."/>
        </authorList>
    </citation>
    <scope>NUCLEOTIDE SEQUENCE [LARGE SCALE GENOMIC DNA]</scope>
    <source>
        <strain evidence="4 5">MD1149</strain>
    </source>
</reference>
<sequence length="547" mass="61031">MVRPPRRATSQRRPDFRPEASRRQIPLPDRNNGGLLPRDVLDFLFEYPFADPAEEEDPRADLNARFFEDRQAAKPRRAKCTELQDELRDNWDDLEDRHDFVQWLFPIREQGLNWDAQPLRPHEIARIKSNPEAMARLLESYRIMLAFYGLRIVDPTTGELELNDASPAPSSGSYLKRFRNLERNMHNYLRITRILKCLGEVRILELFAVSRREEIRLEVTFAPWLTIHRAWEISQFGLDQHPPSFLLYLLALQAPASSETLDGPYLDTPSLTRSYDNYWRWCVRNDHDRQFIVMKSDQVREEEADWTVEEYREWVRRRAEERSRTVSSGGEADGDGGGGDAQNMVDGTDAGELTAIAKAEAEEADTSASAVDISTETKTTVASSVDLPSPFKKPAPDCVAPSEPEPGTAATTLPVPVPDTQADEVDADDHHQQAAEPDSQQSSLTGEPPRKTFAQLELEADETPPESQSQSQIQSDVEGPPPLARLTNGTNDSANVEASEPNDAGGGGGGGLPEGQDSLPSPFKKARISDENDVEIGPSQGANHVSA</sequence>
<feature type="compositionally biased region" description="Gly residues" evidence="2">
    <location>
        <begin position="504"/>
        <end position="513"/>
    </location>
</feature>
<keyword evidence="5" id="KW-1185">Reference proteome</keyword>
<dbReference type="GO" id="GO:0016020">
    <property type="term" value="C:membrane"/>
    <property type="evidence" value="ECO:0007669"/>
    <property type="project" value="InterPro"/>
</dbReference>
<evidence type="ECO:0000256" key="1">
    <source>
        <dbReference type="ARBA" id="ARBA00010365"/>
    </source>
</evidence>
<dbReference type="InterPro" id="IPR006757">
    <property type="entry name" value="OGF_rcpt"/>
</dbReference>
<feature type="region of interest" description="Disordered" evidence="2">
    <location>
        <begin position="1"/>
        <end position="34"/>
    </location>
</feature>
<comment type="similarity">
    <text evidence="1">Belongs to the opioid growth factor receptor family.</text>
</comment>
<evidence type="ECO:0000313" key="5">
    <source>
        <dbReference type="Proteomes" id="UP000237144"/>
    </source>
</evidence>
<feature type="compositionally biased region" description="Polar residues" evidence="2">
    <location>
        <begin position="487"/>
        <end position="496"/>
    </location>
</feature>
<proteinExistence type="inferred from homology"/>
<feature type="region of interest" description="Disordered" evidence="2">
    <location>
        <begin position="318"/>
        <end position="346"/>
    </location>
</feature>
<accession>A0A2S5BAZ3</accession>
<dbReference type="OrthoDB" id="9030204at2759"/>
<dbReference type="GO" id="GO:0140625">
    <property type="term" value="F:opioid growth factor receptor activity"/>
    <property type="evidence" value="ECO:0007669"/>
    <property type="project" value="InterPro"/>
</dbReference>
<comment type="caution">
    <text evidence="4">The sequence shown here is derived from an EMBL/GenBank/DDBJ whole genome shotgun (WGS) entry which is preliminary data.</text>
</comment>
<name>A0A2S5BAZ3_9BASI</name>
<gene>
    <name evidence="4" type="ORF">BMF94_3015</name>
</gene>
<organism evidence="4 5">
    <name type="scientific">Rhodotorula taiwanensis</name>
    <dbReference type="NCBI Taxonomy" id="741276"/>
    <lineage>
        <taxon>Eukaryota</taxon>
        <taxon>Fungi</taxon>
        <taxon>Dikarya</taxon>
        <taxon>Basidiomycota</taxon>
        <taxon>Pucciniomycotina</taxon>
        <taxon>Microbotryomycetes</taxon>
        <taxon>Sporidiobolales</taxon>
        <taxon>Sporidiobolaceae</taxon>
        <taxon>Rhodotorula</taxon>
    </lineage>
</organism>
<dbReference type="EMBL" id="PJQD01000032">
    <property type="protein sequence ID" value="POY73933.1"/>
    <property type="molecule type" value="Genomic_DNA"/>
</dbReference>
<dbReference type="InterPro" id="IPR039574">
    <property type="entry name" value="OGFr"/>
</dbReference>
<feature type="region of interest" description="Disordered" evidence="2">
    <location>
        <begin position="360"/>
        <end position="547"/>
    </location>
</feature>
<dbReference type="Proteomes" id="UP000237144">
    <property type="component" value="Unassembled WGS sequence"/>
</dbReference>
<dbReference type="AlphaFoldDB" id="A0A2S5BAZ3"/>
<feature type="compositionally biased region" description="Basic and acidic residues" evidence="2">
    <location>
        <begin position="12"/>
        <end position="22"/>
    </location>
</feature>
<evidence type="ECO:0000256" key="2">
    <source>
        <dbReference type="SAM" id="MobiDB-lite"/>
    </source>
</evidence>
<feature type="compositionally biased region" description="Polar residues" evidence="2">
    <location>
        <begin position="372"/>
        <end position="383"/>
    </location>
</feature>
<feature type="domain" description="Opioid growth factor receptor (OGFr) conserved" evidence="3">
    <location>
        <begin position="59"/>
        <end position="202"/>
    </location>
</feature>